<evidence type="ECO:0000313" key="2">
    <source>
        <dbReference type="Proteomes" id="UP000784294"/>
    </source>
</evidence>
<name>A0A3S4ZQG3_9PLAT</name>
<evidence type="ECO:0000313" key="1">
    <source>
        <dbReference type="EMBL" id="VEL17246.1"/>
    </source>
</evidence>
<keyword evidence="2" id="KW-1185">Reference proteome</keyword>
<proteinExistence type="predicted"/>
<comment type="caution">
    <text evidence="1">The sequence shown here is derived from an EMBL/GenBank/DDBJ whole genome shotgun (WGS) entry which is preliminary data.</text>
</comment>
<organism evidence="1 2">
    <name type="scientific">Protopolystoma xenopodis</name>
    <dbReference type="NCBI Taxonomy" id="117903"/>
    <lineage>
        <taxon>Eukaryota</taxon>
        <taxon>Metazoa</taxon>
        <taxon>Spiralia</taxon>
        <taxon>Lophotrochozoa</taxon>
        <taxon>Platyhelminthes</taxon>
        <taxon>Monogenea</taxon>
        <taxon>Polyopisthocotylea</taxon>
        <taxon>Polystomatidea</taxon>
        <taxon>Polystomatidae</taxon>
        <taxon>Protopolystoma</taxon>
    </lineage>
</organism>
<dbReference type="OrthoDB" id="6138184at2759"/>
<dbReference type="AlphaFoldDB" id="A0A3S4ZQG3"/>
<dbReference type="Proteomes" id="UP000784294">
    <property type="component" value="Unassembled WGS sequence"/>
</dbReference>
<dbReference type="EMBL" id="CAAALY010031728">
    <property type="protein sequence ID" value="VEL17246.1"/>
    <property type="molecule type" value="Genomic_DNA"/>
</dbReference>
<gene>
    <name evidence="1" type="ORF">PXEA_LOCUS10686</name>
</gene>
<accession>A0A3S4ZQG3</accession>
<sequence>MHFEEIERNIPQVLLPLMTPFFERIHQAFSPGLSLLSWNSLNIEEFLSKVDSELKALELLIKQCSDIISCRVEAVLQDMSLTCLSDIPEDEPVTLEDFIRITEETTREASIYLSE</sequence>
<reference evidence="1" key="1">
    <citation type="submission" date="2018-11" db="EMBL/GenBank/DDBJ databases">
        <authorList>
            <consortium name="Pathogen Informatics"/>
        </authorList>
    </citation>
    <scope>NUCLEOTIDE SEQUENCE</scope>
</reference>
<protein>
    <submittedName>
        <fullName evidence="1">Uncharacterized protein</fullName>
    </submittedName>
</protein>